<protein>
    <submittedName>
        <fullName evidence="6">2-dehydro-3-deoxy-6-phosphogalactonate aldolase</fullName>
        <ecNumber evidence="6">4.1.2.21</ecNumber>
    </submittedName>
</protein>
<sequence>MHKSISDWLNPIPLLAILRGIAPHEVDEVGDVLITIGYRILEVPLNSPDPYDSIQQLAKRYSGSALIGAGTVLKPEQVPQVANAGGALIVSPNLNPEVVKATKRMGMISVPGVFTPTEAFQALDAGADALKIFPGDAISPSYCKALRAVLPKDTLLVVTGGVNAANLAEFLSVSNGAGIGSALYSPGKAIIQIRGDALKFVHALPEGLSND</sequence>
<evidence type="ECO:0000313" key="7">
    <source>
        <dbReference type="Proteomes" id="UP000226525"/>
    </source>
</evidence>
<organism evidence="6 7">
    <name type="scientific">SAR324 cluster bacterium</name>
    <dbReference type="NCBI Taxonomy" id="2024889"/>
    <lineage>
        <taxon>Bacteria</taxon>
        <taxon>Deltaproteobacteria</taxon>
        <taxon>SAR324 cluster</taxon>
    </lineage>
</organism>
<keyword evidence="5" id="KW-0119">Carbohydrate metabolism</keyword>
<comment type="similarity">
    <text evidence="2">Belongs to the KHG/KDPG aldolase family.</text>
</comment>
<accession>A0A2D6YN09</accession>
<dbReference type="CDD" id="cd00452">
    <property type="entry name" value="KDPG_aldolase"/>
    <property type="match status" value="1"/>
</dbReference>
<dbReference type="EMBL" id="NZEX01000170">
    <property type="protein sequence ID" value="MAH64550.1"/>
    <property type="molecule type" value="Genomic_DNA"/>
</dbReference>
<dbReference type="SUPFAM" id="SSF51569">
    <property type="entry name" value="Aldolase"/>
    <property type="match status" value="1"/>
</dbReference>
<keyword evidence="4 6" id="KW-0456">Lyase</keyword>
<gene>
    <name evidence="6" type="ORF">CMN54_14135</name>
</gene>
<evidence type="ECO:0000256" key="3">
    <source>
        <dbReference type="ARBA" id="ARBA00011233"/>
    </source>
</evidence>
<evidence type="ECO:0000256" key="1">
    <source>
        <dbReference type="ARBA" id="ARBA00004761"/>
    </source>
</evidence>
<dbReference type="InterPro" id="IPR000887">
    <property type="entry name" value="Aldlse_KDPG_KHG"/>
</dbReference>
<dbReference type="NCBIfam" id="NF006600">
    <property type="entry name" value="PRK09140.1"/>
    <property type="match status" value="1"/>
</dbReference>
<evidence type="ECO:0000256" key="4">
    <source>
        <dbReference type="ARBA" id="ARBA00023239"/>
    </source>
</evidence>
<comment type="caution">
    <text evidence="6">The sequence shown here is derived from an EMBL/GenBank/DDBJ whole genome shotgun (WGS) entry which is preliminary data.</text>
</comment>
<comment type="pathway">
    <text evidence="1">Carbohydrate acid metabolism.</text>
</comment>
<dbReference type="Proteomes" id="UP000226525">
    <property type="component" value="Unassembled WGS sequence"/>
</dbReference>
<comment type="subunit">
    <text evidence="3">Homotrimer.</text>
</comment>
<dbReference type="PANTHER" id="PTHR30246">
    <property type="entry name" value="2-KETO-3-DEOXY-6-PHOSPHOGLUCONATE ALDOLASE"/>
    <property type="match status" value="1"/>
</dbReference>
<dbReference type="Pfam" id="PF01081">
    <property type="entry name" value="Aldolase"/>
    <property type="match status" value="1"/>
</dbReference>
<dbReference type="Gene3D" id="3.20.20.70">
    <property type="entry name" value="Aldolase class I"/>
    <property type="match status" value="1"/>
</dbReference>
<evidence type="ECO:0000313" key="6">
    <source>
        <dbReference type="EMBL" id="MAH64550.1"/>
    </source>
</evidence>
<reference evidence="7" key="1">
    <citation type="submission" date="2017-09" db="EMBL/GenBank/DDBJ databases">
        <title>The Reconstruction of 2,631 Draft Metagenome-Assembled Genomes from the Global Oceans.</title>
        <authorList>
            <person name="Tully B.J."/>
            <person name="Graham E.D."/>
            <person name="Heidelberg J.F."/>
        </authorList>
    </citation>
    <scope>NUCLEOTIDE SEQUENCE [LARGE SCALE GENOMIC DNA]</scope>
</reference>
<proteinExistence type="inferred from homology"/>
<dbReference type="PANTHER" id="PTHR30246:SF1">
    <property type="entry name" value="2-DEHYDRO-3-DEOXY-6-PHOSPHOGALACTONATE ALDOLASE-RELATED"/>
    <property type="match status" value="1"/>
</dbReference>
<evidence type="ECO:0000256" key="2">
    <source>
        <dbReference type="ARBA" id="ARBA00006906"/>
    </source>
</evidence>
<evidence type="ECO:0000256" key="5">
    <source>
        <dbReference type="ARBA" id="ARBA00023277"/>
    </source>
</evidence>
<dbReference type="AlphaFoldDB" id="A0A2D6YN09"/>
<dbReference type="GO" id="GO:0008674">
    <property type="term" value="F:2-dehydro-3-deoxy-6-phosphogalactonate aldolase activity"/>
    <property type="evidence" value="ECO:0007669"/>
    <property type="project" value="UniProtKB-EC"/>
</dbReference>
<dbReference type="EC" id="4.1.2.21" evidence="6"/>
<dbReference type="InterPro" id="IPR013785">
    <property type="entry name" value="Aldolase_TIM"/>
</dbReference>
<name>A0A2D6YN09_9DELT</name>